<sequence length="143" mass="15359">MPRLRRAAAGLITVLLVSSACGGTVTDKYKVSHEPAHIEEVAGSDHPRIVLEPEALKRIALETKPVEKSANLLVVPSAAVFVDPKGKWWVYTNPETGVFIRHEIKIQRQAGDLAYLLSGPAAGTKVATVGVPSLYGVEEEIGH</sequence>
<evidence type="ECO:0000256" key="1">
    <source>
        <dbReference type="SAM" id="SignalP"/>
    </source>
</evidence>
<protein>
    <recommendedName>
        <fullName evidence="4">Lipoprotein</fullName>
    </recommendedName>
</protein>
<organism evidence="2 3">
    <name type="scientific">Kribbella caucasensis</name>
    <dbReference type="NCBI Taxonomy" id="2512215"/>
    <lineage>
        <taxon>Bacteria</taxon>
        <taxon>Bacillati</taxon>
        <taxon>Actinomycetota</taxon>
        <taxon>Actinomycetes</taxon>
        <taxon>Propionibacteriales</taxon>
        <taxon>Kribbellaceae</taxon>
        <taxon>Kribbella</taxon>
    </lineage>
</organism>
<comment type="caution">
    <text evidence="2">The sequence shown here is derived from an EMBL/GenBank/DDBJ whole genome shotgun (WGS) entry which is preliminary data.</text>
</comment>
<dbReference type="Proteomes" id="UP000295388">
    <property type="component" value="Unassembled WGS sequence"/>
</dbReference>
<keyword evidence="1" id="KW-0732">Signal</keyword>
<dbReference type="RefSeq" id="WP_133803468.1">
    <property type="nucleotide sequence ID" value="NZ_SNWQ01000016.1"/>
</dbReference>
<proteinExistence type="predicted"/>
<dbReference type="OrthoDB" id="3823490at2"/>
<accession>A0A4R6K8V6</accession>
<keyword evidence="3" id="KW-1185">Reference proteome</keyword>
<reference evidence="2 3" key="1">
    <citation type="submission" date="2019-03" db="EMBL/GenBank/DDBJ databases">
        <title>Genomic Encyclopedia of Type Strains, Phase III (KMG-III): the genomes of soil and plant-associated and newly described type strains.</title>
        <authorList>
            <person name="Whitman W."/>
        </authorList>
    </citation>
    <scope>NUCLEOTIDE SEQUENCE [LARGE SCALE GENOMIC DNA]</scope>
    <source>
        <strain evidence="2 3">VKM Ac-2527</strain>
    </source>
</reference>
<dbReference type="Gene3D" id="2.40.420.20">
    <property type="match status" value="1"/>
</dbReference>
<feature type="signal peptide" evidence="1">
    <location>
        <begin position="1"/>
        <end position="22"/>
    </location>
</feature>
<feature type="chain" id="PRO_5020781956" description="Lipoprotein" evidence="1">
    <location>
        <begin position="23"/>
        <end position="143"/>
    </location>
</feature>
<dbReference type="AlphaFoldDB" id="A0A4R6K8V6"/>
<dbReference type="PROSITE" id="PS51257">
    <property type="entry name" value="PROKAR_LIPOPROTEIN"/>
    <property type="match status" value="1"/>
</dbReference>
<evidence type="ECO:0000313" key="3">
    <source>
        <dbReference type="Proteomes" id="UP000295388"/>
    </source>
</evidence>
<dbReference type="EMBL" id="SNWQ01000016">
    <property type="protein sequence ID" value="TDO44396.1"/>
    <property type="molecule type" value="Genomic_DNA"/>
</dbReference>
<gene>
    <name evidence="2" type="ORF">EV643_116208</name>
</gene>
<evidence type="ECO:0008006" key="4">
    <source>
        <dbReference type="Google" id="ProtNLM"/>
    </source>
</evidence>
<evidence type="ECO:0000313" key="2">
    <source>
        <dbReference type="EMBL" id="TDO44396.1"/>
    </source>
</evidence>
<name>A0A4R6K8V6_9ACTN</name>